<organism evidence="6">
    <name type="scientific">Perkinsus marinus (strain ATCC 50983 / TXsc)</name>
    <dbReference type="NCBI Taxonomy" id="423536"/>
    <lineage>
        <taxon>Eukaryota</taxon>
        <taxon>Sar</taxon>
        <taxon>Alveolata</taxon>
        <taxon>Perkinsozoa</taxon>
        <taxon>Perkinsea</taxon>
        <taxon>Perkinsida</taxon>
        <taxon>Perkinsidae</taxon>
        <taxon>Perkinsus</taxon>
    </lineage>
</organism>
<evidence type="ECO:0000313" key="5">
    <source>
        <dbReference type="EMBL" id="EER14660.1"/>
    </source>
</evidence>
<dbReference type="Pfam" id="PF13432">
    <property type="entry name" value="TPR_16"/>
    <property type="match status" value="1"/>
</dbReference>
<proteinExistence type="inferred from homology"/>
<reference evidence="5 6" key="1">
    <citation type="submission" date="2008-07" db="EMBL/GenBank/DDBJ databases">
        <authorList>
            <person name="El-Sayed N."/>
            <person name="Caler E."/>
            <person name="Inman J."/>
            <person name="Amedeo P."/>
            <person name="Hass B."/>
            <person name="Wortman J."/>
        </authorList>
    </citation>
    <scope>NUCLEOTIDE SEQUENCE [LARGE SCALE GENOMIC DNA]</scope>
    <source>
        <strain evidence="6">ATCC 50983 / TXsc</strain>
    </source>
</reference>
<dbReference type="GO" id="GO:0061512">
    <property type="term" value="P:protein localization to cilium"/>
    <property type="evidence" value="ECO:0007669"/>
    <property type="project" value="TreeGrafter"/>
</dbReference>
<feature type="repeat" description="TPR" evidence="4">
    <location>
        <begin position="89"/>
        <end position="122"/>
    </location>
</feature>
<dbReference type="EMBL" id="GG673981">
    <property type="protein sequence ID" value="EER14660.1"/>
    <property type="molecule type" value="Genomic_DNA"/>
</dbReference>
<keyword evidence="1" id="KW-0677">Repeat</keyword>
<keyword evidence="2 4" id="KW-0802">TPR repeat</keyword>
<dbReference type="SUPFAM" id="SSF48452">
    <property type="entry name" value="TPR-like"/>
    <property type="match status" value="1"/>
</dbReference>
<dbReference type="InterPro" id="IPR011990">
    <property type="entry name" value="TPR-like_helical_dom_sf"/>
</dbReference>
<dbReference type="RefSeq" id="XP_002782864.1">
    <property type="nucleotide sequence ID" value="XM_002782818.1"/>
</dbReference>
<dbReference type="OMA" id="CITAFNH"/>
<protein>
    <submittedName>
        <fullName evidence="5">Bardet-biedl syndrome 4, bbs4, putative</fullName>
    </submittedName>
</protein>
<evidence type="ECO:0000256" key="4">
    <source>
        <dbReference type="PROSITE-ProRule" id="PRU00339"/>
    </source>
</evidence>
<gene>
    <name evidence="5" type="ORF">Pmar_PMAR017434</name>
</gene>
<keyword evidence="6" id="KW-1185">Reference proteome</keyword>
<dbReference type="OrthoDB" id="309339at2759"/>
<evidence type="ECO:0000256" key="3">
    <source>
        <dbReference type="ARBA" id="ARBA00023778"/>
    </source>
</evidence>
<name>C5KLI3_PERM5</name>
<comment type="similarity">
    <text evidence="3">Belongs to the BBS4 family.</text>
</comment>
<dbReference type="PANTHER" id="PTHR44186">
    <property type="match status" value="1"/>
</dbReference>
<dbReference type="InterPro" id="IPR019734">
    <property type="entry name" value="TPR_rpt"/>
</dbReference>
<dbReference type="InParanoid" id="C5KLI3"/>
<feature type="non-terminal residue" evidence="5">
    <location>
        <position position="207"/>
    </location>
</feature>
<sequence length="207" mass="22982">MLYLTPSISLVYDPKDPRTILAAGSVIQDHGDVDVALVKYRVAAVQIPSSAELWNNVGMCFFGTFEEKQKLVAAIACLKRAITLEPQRWRTQFNLGLLHSCTGQYASAFTFFSAALNLDPKHPLIYMYLGIVLSRLDDYTNSCNAYARAIEDPSTTAIIHLNFAITALNHGDLDEAKKHFLIFDGQYHAIKESGGGNGESQFLYIPF</sequence>
<dbReference type="AlphaFoldDB" id="C5KLI3"/>
<evidence type="ECO:0000256" key="2">
    <source>
        <dbReference type="ARBA" id="ARBA00022803"/>
    </source>
</evidence>
<dbReference type="Gene3D" id="1.25.40.10">
    <property type="entry name" value="Tetratricopeptide repeat domain"/>
    <property type="match status" value="2"/>
</dbReference>
<dbReference type="SMART" id="SM00028">
    <property type="entry name" value="TPR"/>
    <property type="match status" value="3"/>
</dbReference>
<dbReference type="Proteomes" id="UP000007800">
    <property type="component" value="Unassembled WGS sequence"/>
</dbReference>
<dbReference type="GO" id="GO:0060271">
    <property type="term" value="P:cilium assembly"/>
    <property type="evidence" value="ECO:0007669"/>
    <property type="project" value="TreeGrafter"/>
</dbReference>
<evidence type="ECO:0000256" key="1">
    <source>
        <dbReference type="ARBA" id="ARBA00022737"/>
    </source>
</evidence>
<evidence type="ECO:0000313" key="6">
    <source>
        <dbReference type="Proteomes" id="UP000007800"/>
    </source>
</evidence>
<dbReference type="PROSITE" id="PS50005">
    <property type="entry name" value="TPR"/>
    <property type="match status" value="1"/>
</dbReference>
<accession>C5KLI3</accession>
<dbReference type="PANTHER" id="PTHR44186:SF1">
    <property type="entry name" value="BARDET-BIEDL SYNDROME 4 PROTEIN"/>
    <property type="match status" value="1"/>
</dbReference>
<dbReference type="GO" id="GO:0036064">
    <property type="term" value="C:ciliary basal body"/>
    <property type="evidence" value="ECO:0007669"/>
    <property type="project" value="TreeGrafter"/>
</dbReference>
<dbReference type="GeneID" id="9045694"/>